<sequence>MDEDEFEEGEIKDDSLEDLSSDENDFPLSKSSESDYFERKEHQDTRKISSYLNLQPCSKPRHVEDSDITLPLQFPALEMESVLQLVEVGFM</sequence>
<feature type="compositionally biased region" description="Acidic residues" evidence="1">
    <location>
        <begin position="1"/>
        <end position="25"/>
    </location>
</feature>
<accession>A0A7R9ECD7</accession>
<dbReference type="EMBL" id="OB794978">
    <property type="protein sequence ID" value="CAD7431461.1"/>
    <property type="molecule type" value="Genomic_DNA"/>
</dbReference>
<gene>
    <name evidence="2" type="ORF">TMSB3V08_LOCUS8193</name>
</gene>
<protein>
    <submittedName>
        <fullName evidence="2">Uncharacterized protein</fullName>
    </submittedName>
</protein>
<dbReference type="AlphaFoldDB" id="A0A7R9ECD7"/>
<proteinExistence type="predicted"/>
<reference evidence="2" key="1">
    <citation type="submission" date="2020-11" db="EMBL/GenBank/DDBJ databases">
        <authorList>
            <person name="Tran Van P."/>
        </authorList>
    </citation>
    <scope>NUCLEOTIDE SEQUENCE</scope>
</reference>
<evidence type="ECO:0000313" key="2">
    <source>
        <dbReference type="EMBL" id="CAD7431461.1"/>
    </source>
</evidence>
<evidence type="ECO:0000256" key="1">
    <source>
        <dbReference type="SAM" id="MobiDB-lite"/>
    </source>
</evidence>
<feature type="region of interest" description="Disordered" evidence="1">
    <location>
        <begin position="1"/>
        <end position="40"/>
    </location>
</feature>
<organism evidence="2">
    <name type="scientific">Timema monikensis</name>
    <dbReference type="NCBI Taxonomy" id="170555"/>
    <lineage>
        <taxon>Eukaryota</taxon>
        <taxon>Metazoa</taxon>
        <taxon>Ecdysozoa</taxon>
        <taxon>Arthropoda</taxon>
        <taxon>Hexapoda</taxon>
        <taxon>Insecta</taxon>
        <taxon>Pterygota</taxon>
        <taxon>Neoptera</taxon>
        <taxon>Polyneoptera</taxon>
        <taxon>Phasmatodea</taxon>
        <taxon>Timematodea</taxon>
        <taxon>Timematoidea</taxon>
        <taxon>Timematidae</taxon>
        <taxon>Timema</taxon>
    </lineage>
</organism>
<name>A0A7R9ECD7_9NEOP</name>